<proteinExistence type="predicted"/>
<reference evidence="2" key="1">
    <citation type="submission" date="2022-11" db="UniProtKB">
        <authorList>
            <consortium name="WormBaseParasite"/>
        </authorList>
    </citation>
    <scope>IDENTIFICATION</scope>
</reference>
<organism evidence="1 2">
    <name type="scientific">Panagrolaimus sp. ES5</name>
    <dbReference type="NCBI Taxonomy" id="591445"/>
    <lineage>
        <taxon>Eukaryota</taxon>
        <taxon>Metazoa</taxon>
        <taxon>Ecdysozoa</taxon>
        <taxon>Nematoda</taxon>
        <taxon>Chromadorea</taxon>
        <taxon>Rhabditida</taxon>
        <taxon>Tylenchina</taxon>
        <taxon>Panagrolaimomorpha</taxon>
        <taxon>Panagrolaimoidea</taxon>
        <taxon>Panagrolaimidae</taxon>
        <taxon>Panagrolaimus</taxon>
    </lineage>
</organism>
<sequence>MACPMGYGVRFQGGVDIEHEHEHEQPLPPPKLDDGEVDVSQKGVNKTTMFNNGVTYRDYLQLDKLLDCQAMKSADQGLPVPDEHLFIIIHQTYELWFKQIIFDIDHVRMLLNNTIVDETKTLQIVSLLERTVRILKLLAEQILILETMSPLDFVEFRKYLTSASGFQSLQFRLLENKLGVKNDHRVKYNQQHYRDVFRTDKEMEDLVDSETQPSLFKLVEKWLERTPGVMSNNVDEDDSDKMFNDIKNEEIKSVSSEEEITEKLKKAKILENGVHDKILENGVHDKILENGTRKKNNNVKVNSSVEKKGFWPSYVESVSSFLDDLKKEAENPDLSPTEQRQLKQEYEKTKFSFETILTDVEYNKYVKTQERRLSHDALKGALMIYFYRDMPRFSQPYQILTFLMDIDSLLQKWRYNHVMLVQRMLGSKQGTGGSSGYLYLRTTVSDRYKVFIDLFNLSTWLIPRVYIPKLSKKMVRTLSHHSKKNVTLKILQNFDVIFL</sequence>
<accession>A0AC34GNN8</accession>
<dbReference type="Proteomes" id="UP000887579">
    <property type="component" value="Unplaced"/>
</dbReference>
<dbReference type="WBParaSite" id="ES5_v2.g4849.t1">
    <property type="protein sequence ID" value="ES5_v2.g4849.t1"/>
    <property type="gene ID" value="ES5_v2.g4849"/>
</dbReference>
<evidence type="ECO:0000313" key="1">
    <source>
        <dbReference type="Proteomes" id="UP000887579"/>
    </source>
</evidence>
<protein>
    <submittedName>
        <fullName evidence="2">Tryptophan 2,3-dioxygenase</fullName>
    </submittedName>
</protein>
<name>A0AC34GNN8_9BILA</name>
<evidence type="ECO:0000313" key="2">
    <source>
        <dbReference type="WBParaSite" id="ES5_v2.g4849.t1"/>
    </source>
</evidence>